<gene>
    <name evidence="2" type="primary">jg17789</name>
    <name evidence="2" type="ORF">PAEG_LOCUS11289</name>
</gene>
<comment type="caution">
    <text evidence="2">The sequence shown here is derived from an EMBL/GenBank/DDBJ whole genome shotgun (WGS) entry which is preliminary data.</text>
</comment>
<name>A0A8S4R951_9NEOP</name>
<organism evidence="2 3">
    <name type="scientific">Pararge aegeria aegeria</name>
    <dbReference type="NCBI Taxonomy" id="348720"/>
    <lineage>
        <taxon>Eukaryota</taxon>
        <taxon>Metazoa</taxon>
        <taxon>Ecdysozoa</taxon>
        <taxon>Arthropoda</taxon>
        <taxon>Hexapoda</taxon>
        <taxon>Insecta</taxon>
        <taxon>Pterygota</taxon>
        <taxon>Neoptera</taxon>
        <taxon>Endopterygota</taxon>
        <taxon>Lepidoptera</taxon>
        <taxon>Glossata</taxon>
        <taxon>Ditrysia</taxon>
        <taxon>Papilionoidea</taxon>
        <taxon>Nymphalidae</taxon>
        <taxon>Satyrinae</taxon>
        <taxon>Satyrini</taxon>
        <taxon>Parargina</taxon>
        <taxon>Pararge</taxon>
    </lineage>
</organism>
<dbReference type="EMBL" id="CAKXAJ010024942">
    <property type="protein sequence ID" value="CAH2233163.1"/>
    <property type="molecule type" value="Genomic_DNA"/>
</dbReference>
<proteinExistence type="predicted"/>
<evidence type="ECO:0000313" key="3">
    <source>
        <dbReference type="Proteomes" id="UP000838756"/>
    </source>
</evidence>
<keyword evidence="3" id="KW-1185">Reference proteome</keyword>
<evidence type="ECO:0000313" key="2">
    <source>
        <dbReference type="EMBL" id="CAH2233163.1"/>
    </source>
</evidence>
<reference evidence="2" key="1">
    <citation type="submission" date="2022-03" db="EMBL/GenBank/DDBJ databases">
        <authorList>
            <person name="Lindestad O."/>
        </authorList>
    </citation>
    <scope>NUCLEOTIDE SEQUENCE</scope>
</reference>
<evidence type="ECO:0000256" key="1">
    <source>
        <dbReference type="SAM" id="MobiDB-lite"/>
    </source>
</evidence>
<accession>A0A8S4R951</accession>
<protein>
    <submittedName>
        <fullName evidence="2">Jg17789 protein</fullName>
    </submittedName>
</protein>
<feature type="region of interest" description="Disordered" evidence="1">
    <location>
        <begin position="1"/>
        <end position="44"/>
    </location>
</feature>
<sequence length="106" mass="11460">MTSRHAGGTLGSTSPTLPPDVVEPWGSSHGELWRSPHSPGDAVATPQVVIGKCPSEKAKKKKHLNFENFAWTFRITPHGTQCTVWCGDGRSEYTKPPPPANVVRGD</sequence>
<dbReference type="Proteomes" id="UP000838756">
    <property type="component" value="Unassembled WGS sequence"/>
</dbReference>
<dbReference type="AlphaFoldDB" id="A0A8S4R951"/>